<dbReference type="RefSeq" id="WP_169530131.1">
    <property type="nucleotide sequence ID" value="NZ_JABBGH010000001.1"/>
</dbReference>
<dbReference type="Pfam" id="PF09844">
    <property type="entry name" value="DUF2071"/>
    <property type="match status" value="1"/>
</dbReference>
<name>A0A7Y0FLW9_9BACT</name>
<evidence type="ECO:0000313" key="1">
    <source>
        <dbReference type="EMBL" id="NML64861.1"/>
    </source>
</evidence>
<dbReference type="InterPro" id="IPR018644">
    <property type="entry name" value="DUF2071"/>
</dbReference>
<proteinExistence type="predicted"/>
<gene>
    <name evidence="1" type="ORF">HHL22_06545</name>
</gene>
<accession>A0A7Y0FLW9</accession>
<organism evidence="1 2">
    <name type="scientific">Hymenobacter polaris</name>
    <dbReference type="NCBI Taxonomy" id="2682546"/>
    <lineage>
        <taxon>Bacteria</taxon>
        <taxon>Pseudomonadati</taxon>
        <taxon>Bacteroidota</taxon>
        <taxon>Cytophagia</taxon>
        <taxon>Cytophagales</taxon>
        <taxon>Hymenobacteraceae</taxon>
        <taxon>Hymenobacter</taxon>
    </lineage>
</organism>
<dbReference type="EMBL" id="JABBGH010000001">
    <property type="protein sequence ID" value="NML64861.1"/>
    <property type="molecule type" value="Genomic_DNA"/>
</dbReference>
<dbReference type="AlphaFoldDB" id="A0A7Y0FLW9"/>
<sequence length="248" mass="28414">MLSFLKSHPFAVEAFFDQSLVLTYAVPVAELAPLLPPCLAADAWQQQWGFVAVALVQTRHLRPQGWPTWLGRDFYLIGYRLFVRYTTAAGRRLRGLYILRSETDQKLMELAGNLFTHYCYHTVDIAHQQHGAEISIRSHRAAFQAEVHRPAGLARLPAGSPFSSWQQARRFAGPLPFTFSYDAPTRRVLLIEGMREHWQPQPVEVTTAHVGFLKQLPFSQVQLASAFVVENIPYHWQKGRTEQWQPHP</sequence>
<evidence type="ECO:0008006" key="3">
    <source>
        <dbReference type="Google" id="ProtNLM"/>
    </source>
</evidence>
<evidence type="ECO:0000313" key="2">
    <source>
        <dbReference type="Proteomes" id="UP000559626"/>
    </source>
</evidence>
<dbReference type="Proteomes" id="UP000559626">
    <property type="component" value="Unassembled WGS sequence"/>
</dbReference>
<keyword evidence="2" id="KW-1185">Reference proteome</keyword>
<protein>
    <recommendedName>
        <fullName evidence="3">DUF2071 domain-containing protein</fullName>
    </recommendedName>
</protein>
<comment type="caution">
    <text evidence="1">The sequence shown here is derived from an EMBL/GenBank/DDBJ whole genome shotgun (WGS) entry which is preliminary data.</text>
</comment>
<reference evidence="1 2" key="1">
    <citation type="submission" date="2020-04" db="EMBL/GenBank/DDBJ databases">
        <title>Hymenobacter polaris sp. nov., isolated from Arctic soil.</title>
        <authorList>
            <person name="Dahal R.H."/>
        </authorList>
    </citation>
    <scope>NUCLEOTIDE SEQUENCE [LARGE SCALE GENOMIC DNA]</scope>
    <source>
        <strain evidence="1 2">RP-2-7</strain>
    </source>
</reference>